<sequence>MSAAAQLTADHLDDIHYSEQAADQVGSQLDCAGRWTNTPTVSSATKGRQKISKRRRRHWIDLAEGTFPLVAKRAIYYQTFLSSNSKVENVFPLDSPLLLKAWVYNVNLPEPWEPTADSALCSDHFLEHCFVRTGNTVSLRPDALPTIFAYPDDRQKDVVEMVLMDSSGELAKPRESSEFLDHCYGTPLSTVPKTTEATTPRRVRLPEEGDTLRKKLKLARQRVRRLEERVSMLNDMVYSLLNQTIMEM</sequence>
<dbReference type="PROSITE" id="PS50950">
    <property type="entry name" value="ZF_THAP"/>
    <property type="match status" value="1"/>
</dbReference>
<keyword evidence="9" id="KW-1185">Reference proteome</keyword>
<dbReference type="SMART" id="SM00980">
    <property type="entry name" value="THAP"/>
    <property type="match status" value="1"/>
</dbReference>
<organism evidence="8 9">
    <name type="scientific">Rhipicephalus microplus</name>
    <name type="common">Cattle tick</name>
    <name type="synonym">Boophilus microplus</name>
    <dbReference type="NCBI Taxonomy" id="6941"/>
    <lineage>
        <taxon>Eukaryota</taxon>
        <taxon>Metazoa</taxon>
        <taxon>Ecdysozoa</taxon>
        <taxon>Arthropoda</taxon>
        <taxon>Chelicerata</taxon>
        <taxon>Arachnida</taxon>
        <taxon>Acari</taxon>
        <taxon>Parasitiformes</taxon>
        <taxon>Ixodida</taxon>
        <taxon>Ixodoidea</taxon>
        <taxon>Ixodidae</taxon>
        <taxon>Rhipicephalinae</taxon>
        <taxon>Rhipicephalus</taxon>
        <taxon>Boophilus</taxon>
    </lineage>
</organism>
<evidence type="ECO:0000313" key="8">
    <source>
        <dbReference type="EMBL" id="KAH8035869.1"/>
    </source>
</evidence>
<dbReference type="SMART" id="SM00692">
    <property type="entry name" value="DM3"/>
    <property type="match status" value="1"/>
</dbReference>
<dbReference type="GO" id="GO:0003677">
    <property type="term" value="F:DNA binding"/>
    <property type="evidence" value="ECO:0007669"/>
    <property type="project" value="UniProtKB-UniRule"/>
</dbReference>
<proteinExistence type="predicted"/>
<dbReference type="GO" id="GO:0008270">
    <property type="term" value="F:zinc ion binding"/>
    <property type="evidence" value="ECO:0007669"/>
    <property type="project" value="UniProtKB-KW"/>
</dbReference>
<dbReference type="InterPro" id="IPR006612">
    <property type="entry name" value="THAP_Znf"/>
</dbReference>
<evidence type="ECO:0000256" key="1">
    <source>
        <dbReference type="ARBA" id="ARBA00022723"/>
    </source>
</evidence>
<dbReference type="Pfam" id="PF05485">
    <property type="entry name" value="THAP"/>
    <property type="match status" value="1"/>
</dbReference>
<dbReference type="InterPro" id="IPR026521">
    <property type="entry name" value="THAP2"/>
</dbReference>
<comment type="caution">
    <text evidence="8">The sequence shown here is derived from an EMBL/GenBank/DDBJ whole genome shotgun (WGS) entry which is preliminary data.</text>
</comment>
<feature type="coiled-coil region" evidence="6">
    <location>
        <begin position="209"/>
        <end position="236"/>
    </location>
</feature>
<dbReference type="SUPFAM" id="SSF57716">
    <property type="entry name" value="Glucocorticoid receptor-like (DNA-binding domain)"/>
    <property type="match status" value="1"/>
</dbReference>
<name>A0A9J6ENY1_RHIMP</name>
<keyword evidence="1" id="KW-0479">Metal-binding</keyword>
<reference evidence="8" key="2">
    <citation type="submission" date="2021-09" db="EMBL/GenBank/DDBJ databases">
        <authorList>
            <person name="Jia N."/>
            <person name="Wang J."/>
            <person name="Shi W."/>
            <person name="Du L."/>
            <person name="Sun Y."/>
            <person name="Zhan W."/>
            <person name="Jiang J."/>
            <person name="Wang Q."/>
            <person name="Zhang B."/>
            <person name="Ji P."/>
            <person name="Sakyi L.B."/>
            <person name="Cui X."/>
            <person name="Yuan T."/>
            <person name="Jiang B."/>
            <person name="Yang W."/>
            <person name="Lam T.T.-Y."/>
            <person name="Chang Q."/>
            <person name="Ding S."/>
            <person name="Wang X."/>
            <person name="Zhu J."/>
            <person name="Ruan X."/>
            <person name="Zhao L."/>
            <person name="Wei J."/>
            <person name="Que T."/>
            <person name="Du C."/>
            <person name="Cheng J."/>
            <person name="Dai P."/>
            <person name="Han X."/>
            <person name="Huang E."/>
            <person name="Gao Y."/>
            <person name="Liu J."/>
            <person name="Shao H."/>
            <person name="Ye R."/>
            <person name="Li L."/>
            <person name="Wei W."/>
            <person name="Wang X."/>
            <person name="Wang C."/>
            <person name="Huo Q."/>
            <person name="Li W."/>
            <person name="Guo W."/>
            <person name="Chen H."/>
            <person name="Chen S."/>
            <person name="Zhou L."/>
            <person name="Zhou L."/>
            <person name="Ni X."/>
            <person name="Tian J."/>
            <person name="Zhou Y."/>
            <person name="Sheng Y."/>
            <person name="Liu T."/>
            <person name="Pan Y."/>
            <person name="Xia L."/>
            <person name="Li J."/>
            <person name="Zhao F."/>
            <person name="Cao W."/>
        </authorList>
    </citation>
    <scope>NUCLEOTIDE SEQUENCE</scope>
    <source>
        <strain evidence="8">Rmic-2018</strain>
        <tissue evidence="8">Larvae</tissue>
    </source>
</reference>
<keyword evidence="2 5" id="KW-0863">Zinc-finger</keyword>
<evidence type="ECO:0000256" key="2">
    <source>
        <dbReference type="ARBA" id="ARBA00022771"/>
    </source>
</evidence>
<dbReference type="PANTHER" id="PTHR47696:SF2">
    <property type="entry name" value="PROVISIONAL ORTHOLOG OF THAP DOMAIN CONTAINING 1"/>
    <property type="match status" value="1"/>
</dbReference>
<gene>
    <name evidence="8" type="ORF">HPB51_010621</name>
</gene>
<keyword evidence="6" id="KW-0175">Coiled coil</keyword>
<accession>A0A9J6ENY1</accession>
<reference evidence="8" key="1">
    <citation type="journal article" date="2020" name="Cell">
        <title>Large-Scale Comparative Analyses of Tick Genomes Elucidate Their Genetic Diversity and Vector Capacities.</title>
        <authorList>
            <consortium name="Tick Genome and Microbiome Consortium (TIGMIC)"/>
            <person name="Jia N."/>
            <person name="Wang J."/>
            <person name="Shi W."/>
            <person name="Du L."/>
            <person name="Sun Y."/>
            <person name="Zhan W."/>
            <person name="Jiang J.F."/>
            <person name="Wang Q."/>
            <person name="Zhang B."/>
            <person name="Ji P."/>
            <person name="Bell-Sakyi L."/>
            <person name="Cui X.M."/>
            <person name="Yuan T.T."/>
            <person name="Jiang B.G."/>
            <person name="Yang W.F."/>
            <person name="Lam T.T."/>
            <person name="Chang Q.C."/>
            <person name="Ding S.J."/>
            <person name="Wang X.J."/>
            <person name="Zhu J.G."/>
            <person name="Ruan X.D."/>
            <person name="Zhao L."/>
            <person name="Wei J.T."/>
            <person name="Ye R.Z."/>
            <person name="Que T.C."/>
            <person name="Du C.H."/>
            <person name="Zhou Y.H."/>
            <person name="Cheng J.X."/>
            <person name="Dai P.F."/>
            <person name="Guo W.B."/>
            <person name="Han X.H."/>
            <person name="Huang E.J."/>
            <person name="Li L.F."/>
            <person name="Wei W."/>
            <person name="Gao Y.C."/>
            <person name="Liu J.Z."/>
            <person name="Shao H.Z."/>
            <person name="Wang X."/>
            <person name="Wang C.C."/>
            <person name="Yang T.C."/>
            <person name="Huo Q.B."/>
            <person name="Li W."/>
            <person name="Chen H.Y."/>
            <person name="Chen S.E."/>
            <person name="Zhou L.G."/>
            <person name="Ni X.B."/>
            <person name="Tian J.H."/>
            <person name="Sheng Y."/>
            <person name="Liu T."/>
            <person name="Pan Y.S."/>
            <person name="Xia L.Y."/>
            <person name="Li J."/>
            <person name="Zhao F."/>
            <person name="Cao W.C."/>
        </authorList>
    </citation>
    <scope>NUCLEOTIDE SEQUENCE</scope>
    <source>
        <strain evidence="8">Rmic-2018</strain>
    </source>
</reference>
<evidence type="ECO:0000259" key="7">
    <source>
        <dbReference type="PROSITE" id="PS50950"/>
    </source>
</evidence>
<keyword evidence="4 5" id="KW-0238">DNA-binding</keyword>
<dbReference type="PANTHER" id="PTHR47696">
    <property type="entry name" value="THAP DOMAIN-CONTAINING PROTEIN 2"/>
    <property type="match status" value="1"/>
</dbReference>
<protein>
    <recommendedName>
        <fullName evidence="7">THAP-type domain-containing protein</fullName>
    </recommendedName>
</protein>
<evidence type="ECO:0000256" key="6">
    <source>
        <dbReference type="SAM" id="Coils"/>
    </source>
</evidence>
<keyword evidence="3" id="KW-0862">Zinc</keyword>
<dbReference type="AlphaFoldDB" id="A0A9J6ENY1"/>
<feature type="domain" description="THAP-type" evidence="7">
    <location>
        <begin position="70"/>
        <end position="148"/>
    </location>
</feature>
<dbReference type="Proteomes" id="UP000821866">
    <property type="component" value="Chromosome 11"/>
</dbReference>
<evidence type="ECO:0000256" key="3">
    <source>
        <dbReference type="ARBA" id="ARBA00022833"/>
    </source>
</evidence>
<evidence type="ECO:0000256" key="5">
    <source>
        <dbReference type="PROSITE-ProRule" id="PRU00309"/>
    </source>
</evidence>
<evidence type="ECO:0000256" key="4">
    <source>
        <dbReference type="ARBA" id="ARBA00023125"/>
    </source>
</evidence>
<evidence type="ECO:0000313" key="9">
    <source>
        <dbReference type="Proteomes" id="UP000821866"/>
    </source>
</evidence>
<dbReference type="VEuPathDB" id="VectorBase:LOC119181487"/>
<dbReference type="EMBL" id="JABSTU010000003">
    <property type="protein sequence ID" value="KAH8035869.1"/>
    <property type="molecule type" value="Genomic_DNA"/>
</dbReference>